<sequence>MSDNIVSLRGKFIPPAAEPNAEPNAIVIEELERLLKAAKAGEIRGLAGAYVHKDKVVSYSYAGAVASYGMLGGLDCVKERLLRIATAQD</sequence>
<dbReference type="RefSeq" id="WP_091676234.1">
    <property type="nucleotide sequence ID" value="NZ_FOSN01000001.1"/>
</dbReference>
<dbReference type="EMBL" id="FOSN01000001">
    <property type="protein sequence ID" value="SFK00652.1"/>
    <property type="molecule type" value="Genomic_DNA"/>
</dbReference>
<dbReference type="STRING" id="1612308.SAMN05444581_101234"/>
<evidence type="ECO:0000313" key="2">
    <source>
        <dbReference type="Proteomes" id="UP000198755"/>
    </source>
</evidence>
<dbReference type="OrthoDB" id="8450673at2"/>
<evidence type="ECO:0000313" key="1">
    <source>
        <dbReference type="EMBL" id="SFK00652.1"/>
    </source>
</evidence>
<keyword evidence="2" id="KW-1185">Reference proteome</keyword>
<proteinExistence type="predicted"/>
<dbReference type="Proteomes" id="UP000198755">
    <property type="component" value="Unassembled WGS sequence"/>
</dbReference>
<organism evidence="1 2">
    <name type="scientific">Methylocapsa palsarum</name>
    <dbReference type="NCBI Taxonomy" id="1612308"/>
    <lineage>
        <taxon>Bacteria</taxon>
        <taxon>Pseudomonadati</taxon>
        <taxon>Pseudomonadota</taxon>
        <taxon>Alphaproteobacteria</taxon>
        <taxon>Hyphomicrobiales</taxon>
        <taxon>Beijerinckiaceae</taxon>
        <taxon>Methylocapsa</taxon>
    </lineage>
</organism>
<accession>A0A1I3VZN1</accession>
<dbReference type="AlphaFoldDB" id="A0A1I3VZN1"/>
<name>A0A1I3VZN1_9HYPH</name>
<protein>
    <submittedName>
        <fullName evidence="1">Uncharacterized protein</fullName>
    </submittedName>
</protein>
<reference evidence="1 2" key="1">
    <citation type="submission" date="2016-10" db="EMBL/GenBank/DDBJ databases">
        <authorList>
            <person name="de Groot N.N."/>
        </authorList>
    </citation>
    <scope>NUCLEOTIDE SEQUENCE [LARGE SCALE GENOMIC DNA]</scope>
    <source>
        <strain evidence="1 2">NE2</strain>
    </source>
</reference>
<gene>
    <name evidence="1" type="ORF">SAMN05444581_101234</name>
</gene>